<dbReference type="EMBL" id="CM055113">
    <property type="protein sequence ID" value="KAJ7515195.1"/>
    <property type="molecule type" value="Genomic_DNA"/>
</dbReference>
<protein>
    <submittedName>
        <fullName evidence="1">Uncharacterized protein</fullName>
    </submittedName>
</protein>
<accession>A0ACC2ACF7</accession>
<name>A0ACC2ACF7_DIPCM</name>
<dbReference type="Proteomes" id="UP001162992">
    <property type="component" value="Chromosome 22"/>
</dbReference>
<evidence type="ECO:0000313" key="1">
    <source>
        <dbReference type="EMBL" id="KAJ7515195.1"/>
    </source>
</evidence>
<keyword evidence="2" id="KW-1185">Reference proteome</keyword>
<evidence type="ECO:0000313" key="2">
    <source>
        <dbReference type="Proteomes" id="UP001162992"/>
    </source>
</evidence>
<proteinExistence type="predicted"/>
<reference evidence="2" key="1">
    <citation type="journal article" date="2024" name="Proc. Natl. Acad. Sci. U.S.A.">
        <title>Extraordinary preservation of gene collinearity over three hundred million years revealed in homosporous lycophytes.</title>
        <authorList>
            <person name="Li C."/>
            <person name="Wickell D."/>
            <person name="Kuo L.Y."/>
            <person name="Chen X."/>
            <person name="Nie B."/>
            <person name="Liao X."/>
            <person name="Peng D."/>
            <person name="Ji J."/>
            <person name="Jenkins J."/>
            <person name="Williams M."/>
            <person name="Shu S."/>
            <person name="Plott C."/>
            <person name="Barry K."/>
            <person name="Rajasekar S."/>
            <person name="Grimwood J."/>
            <person name="Han X."/>
            <person name="Sun S."/>
            <person name="Hou Z."/>
            <person name="He W."/>
            <person name="Dai G."/>
            <person name="Sun C."/>
            <person name="Schmutz J."/>
            <person name="Leebens-Mack J.H."/>
            <person name="Li F.W."/>
            <person name="Wang L."/>
        </authorList>
    </citation>
    <scope>NUCLEOTIDE SEQUENCE [LARGE SCALE GENOMIC DNA]</scope>
    <source>
        <strain evidence="2">cv. PW_Plant_1</strain>
    </source>
</reference>
<gene>
    <name evidence="1" type="ORF">O6H91_22G005000</name>
</gene>
<organism evidence="1 2">
    <name type="scientific">Diphasiastrum complanatum</name>
    <name type="common">Issler's clubmoss</name>
    <name type="synonym">Lycopodium complanatum</name>
    <dbReference type="NCBI Taxonomy" id="34168"/>
    <lineage>
        <taxon>Eukaryota</taxon>
        <taxon>Viridiplantae</taxon>
        <taxon>Streptophyta</taxon>
        <taxon>Embryophyta</taxon>
        <taxon>Tracheophyta</taxon>
        <taxon>Lycopodiopsida</taxon>
        <taxon>Lycopodiales</taxon>
        <taxon>Lycopodiaceae</taxon>
        <taxon>Lycopodioideae</taxon>
        <taxon>Diphasiastrum</taxon>
    </lineage>
</organism>
<comment type="caution">
    <text evidence="1">The sequence shown here is derived from an EMBL/GenBank/DDBJ whole genome shotgun (WGS) entry which is preliminary data.</text>
</comment>
<sequence>MRFLRIQVLGDGGDVGMLATQGGNRGHSSSLANKSREETLARARASIDTQGMDDRKTFDSICLDKNAEEGSIANRDVDSFSGGKEGRVEDGSLKMDAKHEVRRSEAFEADTSTYDSADLEDGGNEEKRHRKDRHDPNPRSVDWNGISHIAAREEDLDEVVRAENSRRKSDVRDRGGGRVRARGRAFDGAVDGERASAQFTTGENAKLRKEKCKSKQNQNLEPGKGIDGFKDSSKKDTDTIHLEADGGADEHHSFMVGITDIGFAIRKAACAAEEEARAAFAPPEAVKAAGDAAAELVRVASMEALATTNDGEAVLAAANAAVAMVVDAAAATNVSRCAPDALGGDGSVGAEQASEMVGAEFMVDTDSLEGLRERFCVQCLEKLGEYLEILGPVLQEKGVDVCLTLLQRRCREGSTEKDMTMLSEILKLICALAAHRKFAALLVDRGGVQQLLATPRVPQTFSGISLCLFAFASLQAVMERVCTLPSPILQDVVALALQLLECPQDSARRNAVLFFGASFVFRAVLDAFDGLDGPSKLLTLLRCTVALRSGGISASISGPTNTGSSRGAAGEVLTSSGKQIAYHTCVALRQYFRAHLLLLVDSLRPNKGRLALRATNTGRAAYKPLDISNEAIETIIQQLQRDRKLGPAFVRARWLALEKFMSSGGHTIFLELTQVAPGERYLHEIAQHSLGVLQIVTLMPYTRRLVIGSTLSNDRSGMAVILDAASGAGFGDPEVIQPALLVLVNLVCPPPSLSSRSGVTPNSSTVPQVVNAEVKDLPGRGEERPTDIPASTGANTLQAGSGHQSAASPACGLVGDSRISLGPGSGGSGLAAYMEQGYRYAREAVRANNGIKVLLHLLYPRTVLPPAALDCIRALACRVLLGLARDDAIAQILTKLQVAKLLSELLRDGIQIGRQASATGDQGRWQAELNRVAMDLIAIVTNAGRASTIASEAAAPTLRRIERAAIAAATPISYHPRELLQLMHEHLSSCGLVDSAATLLKEAQLTPLPTSVSAVSVPVFSFSLDSNSQFHQWPSGRVSGGFPDGAWKQFHKDGENGSMTDVIQSAARKKPSFSAMLSGGLKSSSLTPMRKTSCTEDNRLQLKDIQENHNEAVTSRVNCGDTPDNALKSLPMPRGFPLKRKAADRDFPPLSPSKRFSLSEPAAIPPYFASPSTRFRNNFISESNCPPAGTPLTSMHQDIAFKPMDQQDLTAASEKSELLAPCQKDFSAVEHASFTSPHLQQHTTPSHVILPTTASESRTFQNERATLDSLVVQYLKHQHRQCPAPITTLPPLSLLHPHVCPEPSRALDAPFNTAGRLAVREIKPPYGGMHGNRHNRHFVYSRFRPLRTCRDESVLVTAATFLCQASILAAGSHAGDIRLFDSNTGNVLEVHNCHSSPVSVLQSSPQALVTSEEPLAGRGQLLLSSANYDVRLWDSSALANGPLHNFEGCKAARFNHTGSRFGAITLDSSPREVMLYDVNSGKLEQKLSDSSLAQAVTSRSHAQPIVHFSPSDVLVLWSGVLWDHRIPQAVHRFDQFTDYGGGGFHPSGNEVIINSEVWDLRTFKLLRSVPSLDQTVMAFNATGDVIYTTLRRNTDDIIAALHPRRARHPLYAAFGTLDAVDFSDISITPVDRRVLDLATESTDSLIAVVAMDGNEEMDSYAKLYEVGRRRPTDDDSDPEEGLETEEEEDSEAENDDDDGDSQADDDDTDIELVSNADGEASDDEDDGEHDDDGDYNDSSDDDDDVIGGILQFVSDGDDDQRRDPFSSDDEASAGEFDEDDFNGILQRLF</sequence>